<feature type="compositionally biased region" description="Basic and acidic residues" evidence="2">
    <location>
        <begin position="1"/>
        <end position="10"/>
    </location>
</feature>
<dbReference type="AlphaFoldDB" id="A0A8H7PKL2"/>
<feature type="region of interest" description="Disordered" evidence="2">
    <location>
        <begin position="877"/>
        <end position="903"/>
    </location>
</feature>
<evidence type="ECO:0000256" key="2">
    <source>
        <dbReference type="SAM" id="MobiDB-lite"/>
    </source>
</evidence>
<dbReference type="OrthoDB" id="2130750at2759"/>
<dbReference type="Pfam" id="PF12455">
    <property type="entry name" value="Dynactin"/>
    <property type="match status" value="1"/>
</dbReference>
<feature type="coiled-coil region" evidence="1">
    <location>
        <begin position="223"/>
        <end position="358"/>
    </location>
</feature>
<dbReference type="EMBL" id="JAEPRA010000014">
    <property type="protein sequence ID" value="KAG2175859.1"/>
    <property type="molecule type" value="Genomic_DNA"/>
</dbReference>
<reference evidence="4" key="1">
    <citation type="submission" date="2020-12" db="EMBL/GenBank/DDBJ databases">
        <title>Metabolic potential, ecology and presence of endohyphal bacteria is reflected in genomic diversity of Mucoromycotina.</title>
        <authorList>
            <person name="Muszewska A."/>
            <person name="Okrasinska A."/>
            <person name="Steczkiewicz K."/>
            <person name="Drgas O."/>
            <person name="Orlowska M."/>
            <person name="Perlinska-Lenart U."/>
            <person name="Aleksandrzak-Piekarczyk T."/>
            <person name="Szatraj K."/>
            <person name="Zielenkiewicz U."/>
            <person name="Pilsyk S."/>
            <person name="Malc E."/>
            <person name="Mieczkowski P."/>
            <person name="Kruszewska J.S."/>
            <person name="Biernat P."/>
            <person name="Pawlowska J."/>
        </authorList>
    </citation>
    <scope>NUCLEOTIDE SEQUENCE</scope>
    <source>
        <strain evidence="4">WA0000051536</strain>
    </source>
</reference>
<evidence type="ECO:0000313" key="5">
    <source>
        <dbReference type="Proteomes" id="UP000612746"/>
    </source>
</evidence>
<dbReference type="Proteomes" id="UP000612746">
    <property type="component" value="Unassembled WGS sequence"/>
</dbReference>
<keyword evidence="5" id="KW-1185">Reference proteome</keyword>
<sequence length="1101" mass="125977">MSSKIVKSDFIEEEVTEGEDPGTEIDTPDEEGPATPEEVVAAVQPGTRSDQMVSLKDYEELRMKLKILETKRQEDRERHRENEKIKEEAEQFLTLRSKLQEKVSELQHDLRETKKQAKELTSENEQLESKYNDAIEAMEMMTLDKEMAEERSENLQQEVNVLKDKIEEISVDLEVFKKEGDLLSRASEVEGDGKPTVEVLQLEKQNERLKEALVRYVIILVQHEIVKEKLDLAENQIEDLKIRLDDVIGAEDLVVQLTEKNLNLNEKIEDMRATVEDLEALKELADELEENHMETEKQLQAEIDHRDMLLRGQMERLGSAEETNADYENTISQFRELVLNLQNDLEQLRHREESQLSESRNLSSQSQAMMSLNLQLRSTVMKSQAKAIDLELRKLDASQATERLTYVQAYLPDSFFKTENDPISCLLLFKRLSFKTKLILKHLDQNNSVSDLLNDKIPESLLSVCDMRQKLGWLEDLSKRFVAHIEVSSVQEFLKFGQVYHDLVGTERRLNGIVELLRSEELRESECIADIQRMIAQLEHLSEVYLPQTDTASSEYFFGLTRALDHNTDTILVSTNYLKQLMQSSNASDEDGFVISEGWEKLEYDFVEPITRLTTHGRASKTSIKKLLRRLEDLSEQALTLRPEYLANLKDMYSKSSRIARLCIQVSRQQCIKLANIVASALKFQLVTSCQVFNEVSHMVQQKRDSKEPVSLAVIQQVLYNKTDEILEVSENSMFEGIISKLNNLCSELNAVVDRVAEDSKAVKIMSASSPWLQRASDLKAEVVVNHDMERKLQQHNDEILKLIKDVKMKDQSLQESAVKIELLEKRMEGVKKQGEQIVELEGGLAKSQSQMQMYAEAMENLQAEYDSLEQENIQLKKAAAKRSEKPSSTTKNSEYAEGNPNAPEELVTVESYAMKTQLDQLKSAVRYLRAENTHLKSKEYMKTLKMDVLPDVPAAASNESVIAKEALRSIALESKALIHDIRSVSAASKVIRLQPAQQGKWRSQKSNAEYQYQQQQSVFYTLQKRSFELRHKVDTIQQTLPKRTSSSAKSTGASADSTSYSLARIQIPKIPQLKSLQSVHKNINLSSFSEFEKVHAVFVR</sequence>
<feature type="domain" description="Dynein associated protein" evidence="3">
    <location>
        <begin position="341"/>
        <end position="631"/>
    </location>
</feature>
<dbReference type="InterPro" id="IPR022157">
    <property type="entry name" value="Dynactin"/>
</dbReference>
<evidence type="ECO:0000313" key="4">
    <source>
        <dbReference type="EMBL" id="KAG2175859.1"/>
    </source>
</evidence>
<proteinExistence type="predicted"/>
<organism evidence="4 5">
    <name type="scientific">Umbelopsis vinacea</name>
    <dbReference type="NCBI Taxonomy" id="44442"/>
    <lineage>
        <taxon>Eukaryota</taxon>
        <taxon>Fungi</taxon>
        <taxon>Fungi incertae sedis</taxon>
        <taxon>Mucoromycota</taxon>
        <taxon>Mucoromycotina</taxon>
        <taxon>Umbelopsidomycetes</taxon>
        <taxon>Umbelopsidales</taxon>
        <taxon>Umbelopsidaceae</taxon>
        <taxon>Umbelopsis</taxon>
    </lineage>
</organism>
<feature type="compositionally biased region" description="Acidic residues" evidence="2">
    <location>
        <begin position="11"/>
        <end position="32"/>
    </location>
</feature>
<feature type="region of interest" description="Disordered" evidence="2">
    <location>
        <begin position="1"/>
        <end position="37"/>
    </location>
</feature>
<accession>A0A8H7PKL2</accession>
<gene>
    <name evidence="4" type="ORF">INT44_000337</name>
</gene>
<keyword evidence="1" id="KW-0175">Coiled coil</keyword>
<protein>
    <recommendedName>
        <fullName evidence="3">Dynein associated protein domain-containing protein</fullName>
    </recommendedName>
</protein>
<evidence type="ECO:0000256" key="1">
    <source>
        <dbReference type="SAM" id="Coils"/>
    </source>
</evidence>
<feature type="coiled-coil region" evidence="1">
    <location>
        <begin position="58"/>
        <end position="179"/>
    </location>
</feature>
<comment type="caution">
    <text evidence="4">The sequence shown here is derived from an EMBL/GenBank/DDBJ whole genome shotgun (WGS) entry which is preliminary data.</text>
</comment>
<evidence type="ECO:0000259" key="3">
    <source>
        <dbReference type="Pfam" id="PF12455"/>
    </source>
</evidence>
<name>A0A8H7PKL2_9FUNG</name>